<dbReference type="SUPFAM" id="SSF53448">
    <property type="entry name" value="Nucleotide-diphospho-sugar transferases"/>
    <property type="match status" value="1"/>
</dbReference>
<evidence type="ECO:0000313" key="4">
    <source>
        <dbReference type="EMBL" id="QGY01235.1"/>
    </source>
</evidence>
<dbReference type="KEGG" id="mmes:MMSR116_04445"/>
<dbReference type="Pfam" id="PF00483">
    <property type="entry name" value="NTP_transferase"/>
    <property type="match status" value="1"/>
</dbReference>
<organism evidence="4 5">
    <name type="scientific">Methylobacterium mesophilicum SR1.6/6</name>
    <dbReference type="NCBI Taxonomy" id="908290"/>
    <lineage>
        <taxon>Bacteria</taxon>
        <taxon>Pseudomonadati</taxon>
        <taxon>Pseudomonadota</taxon>
        <taxon>Alphaproteobacteria</taxon>
        <taxon>Hyphomicrobiales</taxon>
        <taxon>Methylobacteriaceae</taxon>
        <taxon>Methylobacterium</taxon>
    </lineage>
</organism>
<evidence type="ECO:0000313" key="5">
    <source>
        <dbReference type="Proteomes" id="UP000012488"/>
    </source>
</evidence>
<evidence type="ECO:0000256" key="1">
    <source>
        <dbReference type="ARBA" id="ARBA00022679"/>
    </source>
</evidence>
<protein>
    <submittedName>
        <fullName evidence="4">NTP transferase domain-containing protein</fullName>
    </submittedName>
</protein>
<evidence type="ECO:0000256" key="2">
    <source>
        <dbReference type="ARBA" id="ARBA00022695"/>
    </source>
</evidence>
<dbReference type="GO" id="GO:0016779">
    <property type="term" value="F:nucleotidyltransferase activity"/>
    <property type="evidence" value="ECO:0007669"/>
    <property type="project" value="UniProtKB-KW"/>
</dbReference>
<dbReference type="Gene3D" id="3.90.550.10">
    <property type="entry name" value="Spore Coat Polysaccharide Biosynthesis Protein SpsA, Chain A"/>
    <property type="match status" value="1"/>
</dbReference>
<accession>A0A6B9FJ81</accession>
<name>A0A6B9FJ81_9HYPH</name>
<reference evidence="4 5" key="2">
    <citation type="journal article" date="2013" name="Genome Announc.">
        <title>Draft Genome Sequence of Methylobacterium mesophilicum Strain SR1.6/6, Isolated from Citrus sinensis.</title>
        <authorList>
            <person name="Marinho Almeida D."/>
            <person name="Dini-Andreote F."/>
            <person name="Camargo Neves A.A."/>
            <person name="Juca Ramos R.T."/>
            <person name="Andreote F.D."/>
            <person name="Carneiro A.R."/>
            <person name="Oliveira de Souza Lima A."/>
            <person name="Caracciolo Gomes de Sa P.H."/>
            <person name="Ribeiro Barbosa M.S."/>
            <person name="Araujo W.L."/>
            <person name="Silva A."/>
        </authorList>
    </citation>
    <scope>NUCLEOTIDE SEQUENCE [LARGE SCALE GENOMIC DNA]</scope>
    <source>
        <strain evidence="4 5">SR1.6/6</strain>
    </source>
</reference>
<dbReference type="CDD" id="cd04183">
    <property type="entry name" value="GT2_BcE_like"/>
    <property type="match status" value="1"/>
</dbReference>
<sequence length="249" mass="27344">MLDIVIPMAGRGSRFASVGYAQPKPLIPIHETPMIKVVIDNLRPTRPHRFIFICQREHVEAYGLDRKLADWAPNAELVAIDGVTEGAACTVLLAERHLSGNPLMIANSDQFIDCAIDAYLSRTDDPAVDGLIMTMTAHDPKWSFVGLDETGRVTRVVEKQPISDEATVGIYNFRRGDDFVQAAKRMIAAEKRVNGEFYVAPVYEELIEAGAHIAYMNIGREADGMYGLGTPADLDLFLSLPISRDAAAA</sequence>
<dbReference type="OrthoDB" id="9788272at2"/>
<reference evidence="4 5" key="1">
    <citation type="journal article" date="2012" name="Genet. Mol. Biol.">
        <title>Analysis of 16S rRNA and mxaF genes revealing insights into Methylobacterium niche-specific plant association.</title>
        <authorList>
            <person name="Dourado M.N."/>
            <person name="Andreote F.D."/>
            <person name="Dini-Andreote F."/>
            <person name="Conti R."/>
            <person name="Araujo J.M."/>
            <person name="Araujo W.L."/>
        </authorList>
    </citation>
    <scope>NUCLEOTIDE SEQUENCE [LARGE SCALE GENOMIC DNA]</scope>
    <source>
        <strain evidence="4 5">SR1.6/6</strain>
    </source>
</reference>
<evidence type="ECO:0000259" key="3">
    <source>
        <dbReference type="Pfam" id="PF00483"/>
    </source>
</evidence>
<feature type="domain" description="Nucleotidyl transferase" evidence="3">
    <location>
        <begin position="8"/>
        <end position="191"/>
    </location>
</feature>
<keyword evidence="1 4" id="KW-0808">Transferase</keyword>
<proteinExistence type="predicted"/>
<keyword evidence="2" id="KW-0548">Nucleotidyltransferase</keyword>
<dbReference type="Proteomes" id="UP000012488">
    <property type="component" value="Chromosome"/>
</dbReference>
<gene>
    <name evidence="4" type="ORF">MMSR116_04445</name>
</gene>
<dbReference type="PANTHER" id="PTHR43584">
    <property type="entry name" value="NUCLEOTIDYL TRANSFERASE"/>
    <property type="match status" value="1"/>
</dbReference>
<dbReference type="PANTHER" id="PTHR43584:SF8">
    <property type="entry name" value="N-ACETYLMURAMATE ALPHA-1-PHOSPHATE URIDYLYLTRANSFERASE"/>
    <property type="match status" value="1"/>
</dbReference>
<dbReference type="InterPro" id="IPR029044">
    <property type="entry name" value="Nucleotide-diphossugar_trans"/>
</dbReference>
<dbReference type="InterPro" id="IPR005835">
    <property type="entry name" value="NTP_transferase_dom"/>
</dbReference>
<dbReference type="AlphaFoldDB" id="A0A6B9FJ81"/>
<dbReference type="EMBL" id="CP043538">
    <property type="protein sequence ID" value="QGY01235.1"/>
    <property type="molecule type" value="Genomic_DNA"/>
</dbReference>
<dbReference type="InterPro" id="IPR050065">
    <property type="entry name" value="GlmU-like"/>
</dbReference>
<dbReference type="InterPro" id="IPR016873">
    <property type="entry name" value="Caps_polysacc_synth_BcbE_prd"/>
</dbReference>
<dbReference type="PIRSF" id="PIRSF028162">
    <property type="entry name" value="BcbE_prd"/>
    <property type="match status" value="1"/>
</dbReference>